<proteinExistence type="inferred from homology"/>
<dbReference type="PANTHER" id="PTHR44196">
    <property type="entry name" value="DEHYDROGENASE/REDUCTASE SDR FAMILY MEMBER 7B"/>
    <property type="match status" value="1"/>
</dbReference>
<sequence>MTLNDDSRDVPRTSMPSPTKDELKLSGGVAVITGAGGGIGSGLARRAAQLGMTVVIADIAIDRAETVAREIIDAGGQAEAVVVDVSRPDELDRLAEMVHERHGHVRLLVNNAGIETLGLCWEVPAARWEATLNINIHGIVHGVRAFAPRMLATGQECWIANLSSAGAFGMMPTQAAYIMTKHAVQSFTEGLFLDMKTIKAPVHVCSVIPGLVRTDIFDATPRPSGGGQNGRMAEFRKIMSDMARDHGMDVEQASRIIMAQIAAGKFWVSTHPETTDEIIAHRIEFLRQQVDPDVMPGSRHLVDF</sequence>
<dbReference type="InterPro" id="IPR057326">
    <property type="entry name" value="KR_dom"/>
</dbReference>
<dbReference type="GeneID" id="85315993"/>
<accession>A0AAJ0FJF4</accession>
<reference evidence="5" key="1">
    <citation type="submission" date="2023-06" db="EMBL/GenBank/DDBJ databases">
        <title>Genome-scale phylogeny and comparative genomics of the fungal order Sordariales.</title>
        <authorList>
            <consortium name="Lawrence Berkeley National Laboratory"/>
            <person name="Hensen N."/>
            <person name="Bonometti L."/>
            <person name="Westerberg I."/>
            <person name="Brannstrom I.O."/>
            <person name="Guillou S."/>
            <person name="Cros-Aarteil S."/>
            <person name="Calhoun S."/>
            <person name="Haridas S."/>
            <person name="Kuo A."/>
            <person name="Mondo S."/>
            <person name="Pangilinan J."/>
            <person name="Riley R."/>
            <person name="Labutti K."/>
            <person name="Andreopoulos B."/>
            <person name="Lipzen A."/>
            <person name="Chen C."/>
            <person name="Yanf M."/>
            <person name="Daum C."/>
            <person name="Ng V."/>
            <person name="Clum A."/>
            <person name="Steindorff A."/>
            <person name="Ohm R."/>
            <person name="Martin F."/>
            <person name="Silar P."/>
            <person name="Natvig D."/>
            <person name="Lalanne C."/>
            <person name="Gautier V."/>
            <person name="Ament-Velasquez S.L."/>
            <person name="Kruys A."/>
            <person name="Hutchinson M.I."/>
            <person name="Powell A.J."/>
            <person name="Barry K."/>
            <person name="Miller A.N."/>
            <person name="Grigoriev I.V."/>
            <person name="Debuchy R."/>
            <person name="Gladieux P."/>
            <person name="Thoren M.H."/>
            <person name="Johannesson H."/>
        </authorList>
    </citation>
    <scope>NUCLEOTIDE SEQUENCE</scope>
    <source>
        <strain evidence="5">8032-3</strain>
    </source>
</reference>
<dbReference type="RefSeq" id="XP_060281526.1">
    <property type="nucleotide sequence ID" value="XM_060432806.1"/>
</dbReference>
<dbReference type="Proteomes" id="UP001244011">
    <property type="component" value="Unassembled WGS sequence"/>
</dbReference>
<dbReference type="Pfam" id="PF00106">
    <property type="entry name" value="adh_short"/>
    <property type="match status" value="1"/>
</dbReference>
<name>A0AAJ0FJF4_9PEZI</name>
<dbReference type="SUPFAM" id="SSF51735">
    <property type="entry name" value="NAD(P)-binding Rossmann-fold domains"/>
    <property type="match status" value="1"/>
</dbReference>
<dbReference type="GO" id="GO:0016491">
    <property type="term" value="F:oxidoreductase activity"/>
    <property type="evidence" value="ECO:0007669"/>
    <property type="project" value="UniProtKB-KW"/>
</dbReference>
<evidence type="ECO:0000313" key="5">
    <source>
        <dbReference type="EMBL" id="KAK1765313.1"/>
    </source>
</evidence>
<dbReference type="PRINTS" id="PR00081">
    <property type="entry name" value="GDHRDH"/>
</dbReference>
<feature type="compositionally biased region" description="Basic and acidic residues" evidence="3">
    <location>
        <begin position="1"/>
        <end position="11"/>
    </location>
</feature>
<dbReference type="InterPro" id="IPR036291">
    <property type="entry name" value="NAD(P)-bd_dom_sf"/>
</dbReference>
<dbReference type="Gene3D" id="3.40.50.720">
    <property type="entry name" value="NAD(P)-binding Rossmann-like Domain"/>
    <property type="match status" value="1"/>
</dbReference>
<organism evidence="5 6">
    <name type="scientific">Phialemonium atrogriseum</name>
    <dbReference type="NCBI Taxonomy" id="1093897"/>
    <lineage>
        <taxon>Eukaryota</taxon>
        <taxon>Fungi</taxon>
        <taxon>Dikarya</taxon>
        <taxon>Ascomycota</taxon>
        <taxon>Pezizomycotina</taxon>
        <taxon>Sordariomycetes</taxon>
        <taxon>Sordariomycetidae</taxon>
        <taxon>Cephalothecales</taxon>
        <taxon>Cephalothecaceae</taxon>
        <taxon>Phialemonium</taxon>
    </lineage>
</organism>
<evidence type="ECO:0000256" key="1">
    <source>
        <dbReference type="ARBA" id="ARBA00006484"/>
    </source>
</evidence>
<feature type="region of interest" description="Disordered" evidence="3">
    <location>
        <begin position="1"/>
        <end position="22"/>
    </location>
</feature>
<evidence type="ECO:0000313" key="6">
    <source>
        <dbReference type="Proteomes" id="UP001244011"/>
    </source>
</evidence>
<protein>
    <recommendedName>
        <fullName evidence="4">Ketoreductase domain-containing protein</fullName>
    </recommendedName>
</protein>
<dbReference type="PANTHER" id="PTHR44196:SF1">
    <property type="entry name" value="DEHYDROGENASE_REDUCTASE SDR FAMILY MEMBER 7B"/>
    <property type="match status" value="1"/>
</dbReference>
<evidence type="ECO:0000259" key="4">
    <source>
        <dbReference type="SMART" id="SM00822"/>
    </source>
</evidence>
<dbReference type="InterPro" id="IPR002347">
    <property type="entry name" value="SDR_fam"/>
</dbReference>
<gene>
    <name evidence="5" type="ORF">QBC33DRAFT_621502</name>
</gene>
<feature type="domain" description="Ketoreductase" evidence="4">
    <location>
        <begin position="28"/>
        <end position="235"/>
    </location>
</feature>
<evidence type="ECO:0000256" key="3">
    <source>
        <dbReference type="SAM" id="MobiDB-lite"/>
    </source>
</evidence>
<dbReference type="EMBL" id="MU839016">
    <property type="protein sequence ID" value="KAK1765313.1"/>
    <property type="molecule type" value="Genomic_DNA"/>
</dbReference>
<keyword evidence="2" id="KW-0560">Oxidoreductase</keyword>
<dbReference type="GO" id="GO:0016020">
    <property type="term" value="C:membrane"/>
    <property type="evidence" value="ECO:0007669"/>
    <property type="project" value="TreeGrafter"/>
</dbReference>
<comment type="caution">
    <text evidence="5">The sequence shown here is derived from an EMBL/GenBank/DDBJ whole genome shotgun (WGS) entry which is preliminary data.</text>
</comment>
<dbReference type="AlphaFoldDB" id="A0AAJ0FJF4"/>
<comment type="similarity">
    <text evidence="1">Belongs to the short-chain dehydrogenases/reductases (SDR) family.</text>
</comment>
<evidence type="ECO:0000256" key="2">
    <source>
        <dbReference type="ARBA" id="ARBA00023002"/>
    </source>
</evidence>
<dbReference type="CDD" id="cd05233">
    <property type="entry name" value="SDR_c"/>
    <property type="match status" value="1"/>
</dbReference>
<dbReference type="SMART" id="SM00822">
    <property type="entry name" value="PKS_KR"/>
    <property type="match status" value="1"/>
</dbReference>
<keyword evidence="6" id="KW-1185">Reference proteome</keyword>